<gene>
    <name evidence="2" type="ORF">LQ327_05085</name>
</gene>
<evidence type="ECO:0000259" key="1">
    <source>
        <dbReference type="Pfam" id="PF04149"/>
    </source>
</evidence>
<feature type="domain" description="DUF397" evidence="1">
    <location>
        <begin position="9"/>
        <end position="59"/>
    </location>
</feature>
<proteinExistence type="predicted"/>
<sequence length="66" mass="7232">MNVEVDPPFRRSSFCGGGNCVEVAMLPGGDVDVRDSKNVALAPHRFTAQEWSDFVLGVKAGEFDFR</sequence>
<comment type="caution">
    <text evidence="2">The sequence shown here is derived from an EMBL/GenBank/DDBJ whole genome shotgun (WGS) entry which is preliminary data.</text>
</comment>
<organism evidence="2 3">
    <name type="scientific">Actinomycetospora endophytica</name>
    <dbReference type="NCBI Taxonomy" id="2291215"/>
    <lineage>
        <taxon>Bacteria</taxon>
        <taxon>Bacillati</taxon>
        <taxon>Actinomycetota</taxon>
        <taxon>Actinomycetes</taxon>
        <taxon>Pseudonocardiales</taxon>
        <taxon>Pseudonocardiaceae</taxon>
        <taxon>Actinomycetospora</taxon>
    </lineage>
</organism>
<keyword evidence="3" id="KW-1185">Reference proteome</keyword>
<dbReference type="RefSeq" id="WP_230730431.1">
    <property type="nucleotide sequence ID" value="NZ_JAJNDB010000001.1"/>
</dbReference>
<reference evidence="2 3" key="1">
    <citation type="submission" date="2021-11" db="EMBL/GenBank/DDBJ databases">
        <title>Draft genome sequence of Actinomycetospora sp. SF1 isolated from the rhizosphere soil.</title>
        <authorList>
            <person name="Duangmal K."/>
            <person name="Chantavorakit T."/>
        </authorList>
    </citation>
    <scope>NUCLEOTIDE SEQUENCE [LARGE SCALE GENOMIC DNA]</scope>
    <source>
        <strain evidence="2 3">TBRC 5722</strain>
    </source>
</reference>
<protein>
    <submittedName>
        <fullName evidence="2">DUF397 domain-containing protein</fullName>
    </submittedName>
</protein>
<evidence type="ECO:0000313" key="3">
    <source>
        <dbReference type="Proteomes" id="UP001199469"/>
    </source>
</evidence>
<dbReference type="Proteomes" id="UP001199469">
    <property type="component" value="Unassembled WGS sequence"/>
</dbReference>
<dbReference type="EMBL" id="JAJNDB010000001">
    <property type="protein sequence ID" value="MCD2192760.1"/>
    <property type="molecule type" value="Genomic_DNA"/>
</dbReference>
<evidence type="ECO:0000313" key="2">
    <source>
        <dbReference type="EMBL" id="MCD2192760.1"/>
    </source>
</evidence>
<accession>A0ABS8P3D7</accession>
<name>A0ABS8P3D7_9PSEU</name>
<dbReference type="InterPro" id="IPR007278">
    <property type="entry name" value="DUF397"/>
</dbReference>
<dbReference type="Pfam" id="PF04149">
    <property type="entry name" value="DUF397"/>
    <property type="match status" value="1"/>
</dbReference>